<evidence type="ECO:0000256" key="1">
    <source>
        <dbReference type="SAM" id="MobiDB-lite"/>
    </source>
</evidence>
<evidence type="ECO:0000313" key="3">
    <source>
        <dbReference type="EMBL" id="CAD7258915.1"/>
    </source>
</evidence>
<evidence type="ECO:0000256" key="2">
    <source>
        <dbReference type="SAM" id="Phobius"/>
    </source>
</evidence>
<accession>A0A7R9AR81</accession>
<keyword evidence="2" id="KW-1133">Transmembrane helix</keyword>
<keyword evidence="2" id="KW-0812">Transmembrane</keyword>
<organism evidence="3">
    <name type="scientific">Timema shepardi</name>
    <name type="common">Walking stick</name>
    <dbReference type="NCBI Taxonomy" id="629360"/>
    <lineage>
        <taxon>Eukaryota</taxon>
        <taxon>Metazoa</taxon>
        <taxon>Ecdysozoa</taxon>
        <taxon>Arthropoda</taxon>
        <taxon>Hexapoda</taxon>
        <taxon>Insecta</taxon>
        <taxon>Pterygota</taxon>
        <taxon>Neoptera</taxon>
        <taxon>Polyneoptera</taxon>
        <taxon>Phasmatodea</taxon>
        <taxon>Timematodea</taxon>
        <taxon>Timematoidea</taxon>
        <taxon>Timematidae</taxon>
        <taxon>Timema</taxon>
    </lineage>
</organism>
<reference evidence="3" key="1">
    <citation type="submission" date="2020-11" db="EMBL/GenBank/DDBJ databases">
        <authorList>
            <person name="Tran Van P."/>
        </authorList>
    </citation>
    <scope>NUCLEOTIDE SEQUENCE</scope>
</reference>
<sequence>MGRRKPELMLTLLRHRPNCGVIDTETRIYTKLSRGRKEKWASRLNSPPAGRSSVALEPSPGGSSLRLAQERNDILYHKTIELCPFRVSCSTDDGDIGDRNLFGFKKKWELSWMGVKSKRHSEQLACDMHYILRSLSLDTDKEVGDAIPIGFNKVSHDLSTTTHPIKTVMRKEPNAPTHVRLVAARGRAGIEHSKVFEKGRRINEEREREEIETDELLLSAIRGAVAQEVQAPISILRLSPQLNMRVLCHKREKENNHSRTVIQEILGLLTGAYEYCGTTHPTWEYPYTNCKATTQLPSNDLTRTMTSWLYASHSDNTAAIQRQESSVATRLACLLPTVLLTSLCIWVTSVYKRCKQMIFYEVLTSLAGFCSAALMRLTSLTSFVD</sequence>
<dbReference type="AlphaFoldDB" id="A0A7R9AR81"/>
<feature type="transmembrane region" description="Helical" evidence="2">
    <location>
        <begin position="357"/>
        <end position="377"/>
    </location>
</feature>
<dbReference type="EMBL" id="OC001017">
    <property type="protein sequence ID" value="CAD7258915.1"/>
    <property type="molecule type" value="Genomic_DNA"/>
</dbReference>
<name>A0A7R9AR81_TIMSH</name>
<proteinExistence type="predicted"/>
<protein>
    <submittedName>
        <fullName evidence="3">Uncharacterized protein</fullName>
    </submittedName>
</protein>
<keyword evidence="2" id="KW-0472">Membrane</keyword>
<feature type="region of interest" description="Disordered" evidence="1">
    <location>
        <begin position="39"/>
        <end position="63"/>
    </location>
</feature>
<feature type="transmembrane region" description="Helical" evidence="2">
    <location>
        <begin position="331"/>
        <end position="351"/>
    </location>
</feature>
<gene>
    <name evidence="3" type="ORF">TSIB3V08_LOCUS3136</name>
</gene>